<evidence type="ECO:0000256" key="9">
    <source>
        <dbReference type="ARBA" id="ARBA00031501"/>
    </source>
</evidence>
<dbReference type="Proteomes" id="UP001183648">
    <property type="component" value="Unassembled WGS sequence"/>
</dbReference>
<comment type="catalytic activity">
    <reaction evidence="1 10">
        <text>Transfers a segment of a (1-&gt;4)-alpha-D-glucan to a new position in an acceptor, which may be glucose or a (1-&gt;4)-alpha-D-glucan.</text>
        <dbReference type="EC" id="2.4.1.25"/>
    </reaction>
</comment>
<dbReference type="InterPro" id="IPR017853">
    <property type="entry name" value="GH"/>
</dbReference>
<dbReference type="GO" id="GO:0004134">
    <property type="term" value="F:4-alpha-glucanotransferase activity"/>
    <property type="evidence" value="ECO:0007669"/>
    <property type="project" value="UniProtKB-EC"/>
</dbReference>
<comment type="caution">
    <text evidence="12">The sequence shown here is derived from an EMBL/GenBank/DDBJ whole genome shotgun (WGS) entry which is preliminary data.</text>
</comment>
<evidence type="ECO:0000313" key="13">
    <source>
        <dbReference type="Proteomes" id="UP001183648"/>
    </source>
</evidence>
<dbReference type="EC" id="2.4.1.25" evidence="3 10"/>
<evidence type="ECO:0000256" key="6">
    <source>
        <dbReference type="ARBA" id="ARBA00022679"/>
    </source>
</evidence>
<proteinExistence type="inferred from homology"/>
<evidence type="ECO:0000256" key="1">
    <source>
        <dbReference type="ARBA" id="ARBA00000439"/>
    </source>
</evidence>
<gene>
    <name evidence="12" type="ORF">J2S63_002352</name>
</gene>
<dbReference type="Gene3D" id="3.20.20.80">
    <property type="entry name" value="Glycosidases"/>
    <property type="match status" value="1"/>
</dbReference>
<keyword evidence="6 10" id="KW-0808">Transferase</keyword>
<dbReference type="NCBIfam" id="NF011080">
    <property type="entry name" value="PRK14508.1-3"/>
    <property type="match status" value="1"/>
</dbReference>
<accession>A0ABU2BVY4</accession>
<keyword evidence="7 10" id="KW-0119">Carbohydrate metabolism</keyword>
<comment type="similarity">
    <text evidence="2 10">Belongs to the disproportionating enzyme family.</text>
</comment>
<keyword evidence="13" id="KW-1185">Reference proteome</keyword>
<dbReference type="PANTHER" id="PTHR32438">
    <property type="entry name" value="4-ALPHA-GLUCANOTRANSFERASE DPE1, CHLOROPLASTIC/AMYLOPLASTIC"/>
    <property type="match status" value="1"/>
</dbReference>
<organism evidence="12 13">
    <name type="scientific">Nocardioides marmoribigeumensis</name>
    <dbReference type="NCBI Taxonomy" id="433649"/>
    <lineage>
        <taxon>Bacteria</taxon>
        <taxon>Bacillati</taxon>
        <taxon>Actinomycetota</taxon>
        <taxon>Actinomycetes</taxon>
        <taxon>Propionibacteriales</taxon>
        <taxon>Nocardioidaceae</taxon>
        <taxon>Nocardioides</taxon>
    </lineage>
</organism>
<evidence type="ECO:0000256" key="3">
    <source>
        <dbReference type="ARBA" id="ARBA00012560"/>
    </source>
</evidence>
<dbReference type="SUPFAM" id="SSF51445">
    <property type="entry name" value="(Trans)glycosidases"/>
    <property type="match status" value="1"/>
</dbReference>
<keyword evidence="5 10" id="KW-0328">Glycosyltransferase</keyword>
<dbReference type="RefSeq" id="WP_310302246.1">
    <property type="nucleotide sequence ID" value="NZ_BAAAPS010000013.1"/>
</dbReference>
<evidence type="ECO:0000256" key="11">
    <source>
        <dbReference type="SAM" id="MobiDB-lite"/>
    </source>
</evidence>
<evidence type="ECO:0000256" key="8">
    <source>
        <dbReference type="ARBA" id="ARBA00031423"/>
    </source>
</evidence>
<dbReference type="Pfam" id="PF02446">
    <property type="entry name" value="Glyco_hydro_77"/>
    <property type="match status" value="1"/>
</dbReference>
<evidence type="ECO:0000256" key="2">
    <source>
        <dbReference type="ARBA" id="ARBA00005684"/>
    </source>
</evidence>
<reference evidence="12 13" key="1">
    <citation type="submission" date="2023-07" db="EMBL/GenBank/DDBJ databases">
        <title>Sequencing the genomes of 1000 actinobacteria strains.</title>
        <authorList>
            <person name="Klenk H.-P."/>
        </authorList>
    </citation>
    <scope>NUCLEOTIDE SEQUENCE [LARGE SCALE GENOMIC DNA]</scope>
    <source>
        <strain evidence="12 13">DSM 19426</strain>
    </source>
</reference>
<evidence type="ECO:0000256" key="4">
    <source>
        <dbReference type="ARBA" id="ARBA00020295"/>
    </source>
</evidence>
<evidence type="ECO:0000256" key="5">
    <source>
        <dbReference type="ARBA" id="ARBA00022676"/>
    </source>
</evidence>
<sequence length="517" mass="57970">MEDTPSVPDDQHRPADVPPDLPLDVRRAGVLLHVTSLPSPYGTGDLGHAAYRFVDFLAAAGVTVWQVLPLVPTHAEDRSPYNGLSALAGNPELVSLDWLADRGLLRDDDLAQVASGEISRAEARTRAVRLWQSEVEAGERQEQREHFLSWVDEHDDWLGDYTDFVALRESLGGTSWHDWEPGLRDRDADALDKALAPLQDRLRVLQFEQYLFDTQWQELRDYAAERGVLVFGDLPIFVSHDSADVWVDRAQFDLDETGAPRTVTGVPPDYFAQDGQRWNNPHYDWDVMREDGFAWWRRRIARQRDLFDLVRIDHFRGLEASWHIPASAETAREGEWVASPGVEVLTALVAEAGEGHLVAEDLGVITPEVEALRLRFGLPGMKVLQFAFDGNPANPHLPHHHDHLGVVYTGTHDNDTSVGWLSEVDDRTRVRIRGHLVGPTDDMPWPLMRTAMASVSRLAVVPAQDLLGLGSAARMNVPGKATGNWSWQLREGALDDAIAARLRDVLERYDRVPGDPR</sequence>
<dbReference type="InterPro" id="IPR003385">
    <property type="entry name" value="Glyco_hydro_77"/>
</dbReference>
<name>A0ABU2BVY4_9ACTN</name>
<evidence type="ECO:0000256" key="7">
    <source>
        <dbReference type="ARBA" id="ARBA00023277"/>
    </source>
</evidence>
<dbReference type="EMBL" id="JAVDYG010000001">
    <property type="protein sequence ID" value="MDR7362799.1"/>
    <property type="molecule type" value="Genomic_DNA"/>
</dbReference>
<dbReference type="NCBIfam" id="TIGR00217">
    <property type="entry name" value="malQ"/>
    <property type="match status" value="1"/>
</dbReference>
<protein>
    <recommendedName>
        <fullName evidence="4 10">4-alpha-glucanotransferase</fullName>
        <ecNumber evidence="3 10">2.4.1.25</ecNumber>
    </recommendedName>
    <alternativeName>
        <fullName evidence="8 10">Amylomaltase</fullName>
    </alternativeName>
    <alternativeName>
        <fullName evidence="9 10">Disproportionating enzyme</fullName>
    </alternativeName>
</protein>
<evidence type="ECO:0000313" key="12">
    <source>
        <dbReference type="EMBL" id="MDR7362799.1"/>
    </source>
</evidence>
<feature type="region of interest" description="Disordered" evidence="11">
    <location>
        <begin position="1"/>
        <end position="22"/>
    </location>
</feature>
<evidence type="ECO:0000256" key="10">
    <source>
        <dbReference type="RuleBase" id="RU361207"/>
    </source>
</evidence>
<dbReference type="PANTHER" id="PTHR32438:SF5">
    <property type="entry name" value="4-ALPHA-GLUCANOTRANSFERASE DPE1, CHLOROPLASTIC_AMYLOPLASTIC"/>
    <property type="match status" value="1"/>
</dbReference>